<evidence type="ECO:0000313" key="2">
    <source>
        <dbReference type="Proteomes" id="UP000236319"/>
    </source>
</evidence>
<sequence length="153" mass="16675">MPVNPPTPKPLAQQFIMQLLCTRSVLCTKVDKKKPEGVVFNKAKELQNEGKKLGAAEQAKKQVGNLVTKALDAVVRIDTNLKKDLKNVKESITKDIADAITSMNLLGLEGLVKGYLKELKSNILKLKGQVTANLGNSLVKGQLTQLNDAKIEL</sequence>
<dbReference type="EMBL" id="BDSA01000001">
    <property type="protein sequence ID" value="GBE59427.1"/>
    <property type="molecule type" value="Genomic_DNA"/>
</dbReference>
<comment type="caution">
    <text evidence="1">The sequence shown here is derived from an EMBL/GenBank/DDBJ whole genome shotgun (WGS) entry which is preliminary data.</text>
</comment>
<protein>
    <submittedName>
        <fullName evidence="1">Extracellular matrix-binding ebh, putative</fullName>
    </submittedName>
</protein>
<name>A0A2H6K8V4_9APIC</name>
<reference evidence="1 2" key="1">
    <citation type="journal article" date="2017" name="BMC Genomics">
        <title>Whole-genome assembly of Babesia ovata and comparative genomics between closely related pathogens.</title>
        <authorList>
            <person name="Yamagishi J."/>
            <person name="Asada M."/>
            <person name="Hakimi H."/>
            <person name="Tanaka T.Q."/>
            <person name="Sugimoto C."/>
            <person name="Kawazu S."/>
        </authorList>
    </citation>
    <scope>NUCLEOTIDE SEQUENCE [LARGE SCALE GENOMIC DNA]</scope>
    <source>
        <strain evidence="1 2">Miyake</strain>
    </source>
</reference>
<gene>
    <name evidence="1" type="ORF">BOVATA_009200</name>
</gene>
<dbReference type="GeneID" id="39873197"/>
<dbReference type="Proteomes" id="UP000236319">
    <property type="component" value="Unassembled WGS sequence"/>
</dbReference>
<dbReference type="AlphaFoldDB" id="A0A2H6K8V4"/>
<proteinExistence type="predicted"/>
<keyword evidence="2" id="KW-1185">Reference proteome</keyword>
<evidence type="ECO:0000313" key="1">
    <source>
        <dbReference type="EMBL" id="GBE59427.1"/>
    </source>
</evidence>
<dbReference type="RefSeq" id="XP_028865670.1">
    <property type="nucleotide sequence ID" value="XM_029009837.1"/>
</dbReference>
<dbReference type="VEuPathDB" id="PiroplasmaDB:BOVATA_009200"/>
<organism evidence="1 2">
    <name type="scientific">Babesia ovata</name>
    <dbReference type="NCBI Taxonomy" id="189622"/>
    <lineage>
        <taxon>Eukaryota</taxon>
        <taxon>Sar</taxon>
        <taxon>Alveolata</taxon>
        <taxon>Apicomplexa</taxon>
        <taxon>Aconoidasida</taxon>
        <taxon>Piroplasmida</taxon>
        <taxon>Babesiidae</taxon>
        <taxon>Babesia</taxon>
    </lineage>
</organism>
<accession>A0A2H6K8V4</accession>